<reference evidence="2" key="1">
    <citation type="submission" date="2015-11" db="EMBL/GenBank/DDBJ databases">
        <title>Genomic diversity of Staphylococcus saprophyticus strains from urinary tract infections, animal surfaces, and fermented foods.</title>
        <authorList>
            <person name="Wolfe B.E."/>
        </authorList>
    </citation>
    <scope>NUCLEOTIDE SEQUENCE [LARGE SCALE GENOMIC DNA]</scope>
    <source>
        <strain evidence="2">738_7</strain>
    </source>
</reference>
<proteinExistence type="predicted"/>
<evidence type="ECO:0008006" key="3">
    <source>
        <dbReference type="Google" id="ProtNLM"/>
    </source>
</evidence>
<organism evidence="1 2">
    <name type="scientific">Staphylococcus equorum</name>
    <dbReference type="NCBI Taxonomy" id="246432"/>
    <lineage>
        <taxon>Bacteria</taxon>
        <taxon>Bacillati</taxon>
        <taxon>Bacillota</taxon>
        <taxon>Bacilli</taxon>
        <taxon>Bacillales</taxon>
        <taxon>Staphylococcaceae</taxon>
        <taxon>Staphylococcus</taxon>
    </lineage>
</organism>
<name>A0AAP7IG03_9STAP</name>
<sequence>MLTNEANFVLHHFYEIYKDRLDDGCSEKMARYFYDDEEIHRQYFLGFSFDNFVTYTKELSSNEYVSLGSGDGGFSELILKPKTIIEMENLYKNNAKKFVNALFELKKLVGI</sequence>
<dbReference type="RefSeq" id="WP_069813053.1">
    <property type="nucleotide sequence ID" value="NZ_JARGCI010000001.1"/>
</dbReference>
<evidence type="ECO:0000313" key="2">
    <source>
        <dbReference type="Proteomes" id="UP000095464"/>
    </source>
</evidence>
<comment type="caution">
    <text evidence="1">The sequence shown here is derived from an EMBL/GenBank/DDBJ whole genome shotgun (WGS) entry which is preliminary data.</text>
</comment>
<gene>
    <name evidence="1" type="ORF">ASS94_00535</name>
</gene>
<accession>A0AAP7IG03</accession>
<dbReference type="EMBL" id="LNPX01000003">
    <property type="protein sequence ID" value="OEK59028.1"/>
    <property type="molecule type" value="Genomic_DNA"/>
</dbReference>
<dbReference type="AlphaFoldDB" id="A0AAP7IG03"/>
<dbReference type="Proteomes" id="UP000095464">
    <property type="component" value="Unassembled WGS sequence"/>
</dbReference>
<evidence type="ECO:0000313" key="1">
    <source>
        <dbReference type="EMBL" id="OEK59028.1"/>
    </source>
</evidence>
<protein>
    <recommendedName>
        <fullName evidence="3">Phage protein</fullName>
    </recommendedName>
</protein>